<protein>
    <recommendedName>
        <fullName evidence="3">U32 family peptidase</fullName>
    </recommendedName>
</protein>
<evidence type="ECO:0000313" key="2">
    <source>
        <dbReference type="Proteomes" id="UP000261231"/>
    </source>
</evidence>
<dbReference type="Proteomes" id="UP000261231">
    <property type="component" value="Unassembled WGS sequence"/>
</dbReference>
<name>A0A3E2XQZ7_9FIRM</name>
<keyword evidence="2" id="KW-1185">Reference proteome</keyword>
<comment type="caution">
    <text evidence="1">The sequence shown here is derived from an EMBL/GenBank/DDBJ whole genome shotgun (WGS) entry which is preliminary data.</text>
</comment>
<organism evidence="1 2">
    <name type="scientific">Coprococcus catus</name>
    <dbReference type="NCBI Taxonomy" id="116085"/>
    <lineage>
        <taxon>Bacteria</taxon>
        <taxon>Bacillati</taxon>
        <taxon>Bacillota</taxon>
        <taxon>Clostridia</taxon>
        <taxon>Lachnospirales</taxon>
        <taxon>Lachnospiraceae</taxon>
        <taxon>Coprococcus</taxon>
    </lineage>
</organism>
<proteinExistence type="predicted"/>
<gene>
    <name evidence="1" type="ORF">DW747_03900</name>
</gene>
<reference evidence="1 2" key="1">
    <citation type="submission" date="2018-08" db="EMBL/GenBank/DDBJ databases">
        <title>A genome reference for cultivated species of the human gut microbiota.</title>
        <authorList>
            <person name="Zou Y."/>
            <person name="Xue W."/>
            <person name="Luo G."/>
        </authorList>
    </citation>
    <scope>NUCLEOTIDE SEQUENCE [LARGE SCALE GENOMIC DNA]</scope>
    <source>
        <strain evidence="1 2">AM28-39</strain>
    </source>
</reference>
<dbReference type="AlphaFoldDB" id="A0A3E2XQZ7"/>
<dbReference type="EMBL" id="QVFD01000002">
    <property type="protein sequence ID" value="RGC50521.1"/>
    <property type="molecule type" value="Genomic_DNA"/>
</dbReference>
<dbReference type="OrthoDB" id="9803063at2"/>
<dbReference type="RefSeq" id="WP_117539044.1">
    <property type="nucleotide sequence ID" value="NZ_QVFD01000002.1"/>
</dbReference>
<evidence type="ECO:0000313" key="1">
    <source>
        <dbReference type="EMBL" id="RGC50521.1"/>
    </source>
</evidence>
<sequence>MSRDKTKRNTAYFHLPGLFEFYELYRIFLPLFYEHREYFYDWCEIGSIYGAPSDCIWGGGRVEDETCDPRDALALMQKYGISARLTFSNSLLRKEHLSDKRCNTLCALFSESSRVQNGVIIHSDLLLDYLKKNYPKLYFISSTTKVMTDFEAFRHEVERDDFRYVVPDFRLNKQMDQMDTLAQIQKDKVEFLCNECCWFGCKDRRNCYEAVSRKNLGESAPEHHCKAPASEQGYRFSKAMRNPGFIGIDDIQNVYMPMGFSNFKIEGRGLGSALVLEFLLYYMTKPEYQLNVREAIYLDNMLDLF</sequence>
<accession>A0A3E2XQZ7</accession>
<evidence type="ECO:0008006" key="3">
    <source>
        <dbReference type="Google" id="ProtNLM"/>
    </source>
</evidence>